<feature type="transmembrane region" description="Helical" evidence="1">
    <location>
        <begin position="565"/>
        <end position="588"/>
    </location>
</feature>
<evidence type="ECO:0000259" key="2">
    <source>
        <dbReference type="SMART" id="SM00703"/>
    </source>
</evidence>
<gene>
    <name evidence="3" type="ORF">TPSB3V08_LOCUS1448</name>
</gene>
<feature type="transmembrane region" description="Helical" evidence="1">
    <location>
        <begin position="523"/>
        <end position="544"/>
    </location>
</feature>
<proteinExistence type="predicted"/>
<dbReference type="PANTHER" id="PTHR11161">
    <property type="entry name" value="O-ACYLTRANSFERASE"/>
    <property type="match status" value="1"/>
</dbReference>
<dbReference type="SMART" id="SM00703">
    <property type="entry name" value="NRF"/>
    <property type="match status" value="1"/>
</dbReference>
<keyword evidence="1" id="KW-0472">Membrane</keyword>
<dbReference type="InterPro" id="IPR052728">
    <property type="entry name" value="O2_lipid_transport_reg"/>
</dbReference>
<sequence>MSILSRITSIPNEKCQSEVIEYLDKLSNFKLWAVQMFDATSKFPMGVLQGAAYNLGNFDECLDVDNGANITGRYCLARVEFNSLKWRASDAGTAWEKLRVSGDSRKVVASNDRMKMRRNVFYHGVCFPSSCGASDVEYWLNTVLTTFQSSTQTKFRVEVSESMCQKKDELSEHLNVSQVVWRVRRQKVLEESTINVGHYFKLAVFTQVAHRKYFHKGVDQNAYTTTLHWNKISTRKSKEKKEPGRVGKSCKEGLLAQWRSLKKRRVHEDVVLFQPGVFNEHDAAMPALSERLARAWCLYPATSIQKVSCELSVSTKEAMGLLVEYLVNRSRDIENLATCIGCYDNYLSRIAQACDEPPLPSPATLTSILKQFKTQYMQKGMTCKRSFSLLRNWRQLTKQVDHDGDQFIACIDGLRVYTLIIIIIGHRGEAITSGPLINGNAVEQYYEEIGGAMIMNGHLVVDTFFTIGGFVLAFEAWFLYDMSSGPLWKNKVGRERDNCLKNWWTNALHINNYVQAEFPITLWLGWVFSPLVAVAIIAMGYEFYQPSIHLGRFGNALYSGMHRTTFGACTSFIIVACATGNGGVVARILEWKMLRPFSRLSYSVFLVHTVVQMVHYAAIRSPEYMNNTRMFDAQNLKALTYRRGYLMRETYV</sequence>
<keyword evidence="1" id="KW-1133">Transmembrane helix</keyword>
<accession>A0A7R9CK13</accession>
<protein>
    <recommendedName>
        <fullName evidence="2">Nose resistant-to-fluoxetine protein N-terminal domain-containing protein</fullName>
    </recommendedName>
</protein>
<dbReference type="Pfam" id="PF20146">
    <property type="entry name" value="NRF"/>
    <property type="match status" value="1"/>
</dbReference>
<dbReference type="AlphaFoldDB" id="A0A7R9CK13"/>
<evidence type="ECO:0000313" key="3">
    <source>
        <dbReference type="EMBL" id="CAD7397972.1"/>
    </source>
</evidence>
<dbReference type="InterPro" id="IPR006621">
    <property type="entry name" value="Nose-resist-to-fluoxetine_N"/>
</dbReference>
<feature type="domain" description="Nose resistant-to-fluoxetine protein N-terminal" evidence="2">
    <location>
        <begin position="12"/>
        <end position="166"/>
    </location>
</feature>
<name>A0A7R9CK13_TIMPO</name>
<dbReference type="EMBL" id="OD000518">
    <property type="protein sequence ID" value="CAD7397972.1"/>
    <property type="molecule type" value="Genomic_DNA"/>
</dbReference>
<dbReference type="PANTHER" id="PTHR11161:SF71">
    <property type="entry name" value="NOSE RESISTANT-TO-FLUOXETINE PROTEIN N-TERMINAL DOMAIN-CONTAINING PROTEIN"/>
    <property type="match status" value="1"/>
</dbReference>
<reference evidence="3" key="1">
    <citation type="submission" date="2020-11" db="EMBL/GenBank/DDBJ databases">
        <authorList>
            <person name="Tran Van P."/>
        </authorList>
    </citation>
    <scope>NUCLEOTIDE SEQUENCE</scope>
</reference>
<evidence type="ECO:0000256" key="1">
    <source>
        <dbReference type="SAM" id="Phobius"/>
    </source>
</evidence>
<keyword evidence="1" id="KW-0812">Transmembrane</keyword>
<feature type="transmembrane region" description="Helical" evidence="1">
    <location>
        <begin position="459"/>
        <end position="480"/>
    </location>
</feature>
<organism evidence="3">
    <name type="scientific">Timema poppense</name>
    <name type="common">Walking stick</name>
    <dbReference type="NCBI Taxonomy" id="170557"/>
    <lineage>
        <taxon>Eukaryota</taxon>
        <taxon>Metazoa</taxon>
        <taxon>Ecdysozoa</taxon>
        <taxon>Arthropoda</taxon>
        <taxon>Hexapoda</taxon>
        <taxon>Insecta</taxon>
        <taxon>Pterygota</taxon>
        <taxon>Neoptera</taxon>
        <taxon>Polyneoptera</taxon>
        <taxon>Phasmatodea</taxon>
        <taxon>Timematodea</taxon>
        <taxon>Timematoidea</taxon>
        <taxon>Timematidae</taxon>
        <taxon>Timema</taxon>
    </lineage>
</organism>